<dbReference type="RefSeq" id="WP_316411300.1">
    <property type="nucleotide sequence ID" value="NZ_AP027081.1"/>
</dbReference>
<reference evidence="1" key="1">
    <citation type="journal article" date="2023" name="Int. J. Syst. Evol. Microbiol.">
        <title>Mesoterricola silvestris gen. nov., sp. nov., Mesoterricola sediminis sp. nov., Geothrix oryzae sp. nov., Geothrix edaphica sp. nov., Geothrix rubra sp. nov., and Geothrix limicola sp. nov., six novel members of Acidobacteriota isolated from soils.</title>
        <authorList>
            <person name="Itoh H."/>
            <person name="Sugisawa Y."/>
            <person name="Mise K."/>
            <person name="Xu Z."/>
            <person name="Kuniyasu M."/>
            <person name="Ushijima N."/>
            <person name="Kawano K."/>
            <person name="Kobayashi E."/>
            <person name="Shiratori Y."/>
            <person name="Masuda Y."/>
            <person name="Senoo K."/>
        </authorList>
    </citation>
    <scope>NUCLEOTIDE SEQUENCE</scope>
    <source>
        <strain evidence="1">W786</strain>
    </source>
</reference>
<evidence type="ECO:0000313" key="1">
    <source>
        <dbReference type="EMBL" id="BDU76267.1"/>
    </source>
</evidence>
<keyword evidence="2" id="KW-1185">Reference proteome</keyword>
<accession>A0AA48KDF4</accession>
<organism evidence="1 2">
    <name type="scientific">Mesoterricola sediminis</name>
    <dbReference type="NCBI Taxonomy" id="2927980"/>
    <lineage>
        <taxon>Bacteria</taxon>
        <taxon>Pseudomonadati</taxon>
        <taxon>Acidobacteriota</taxon>
        <taxon>Holophagae</taxon>
        <taxon>Holophagales</taxon>
        <taxon>Holophagaceae</taxon>
        <taxon>Mesoterricola</taxon>
    </lineage>
</organism>
<dbReference type="KEGG" id="msea:METESE_12250"/>
<protein>
    <submittedName>
        <fullName evidence="1">Uncharacterized protein</fullName>
    </submittedName>
</protein>
<dbReference type="AlphaFoldDB" id="A0AA48KDF4"/>
<evidence type="ECO:0000313" key="2">
    <source>
        <dbReference type="Proteomes" id="UP001228113"/>
    </source>
</evidence>
<proteinExistence type="predicted"/>
<dbReference type="Proteomes" id="UP001228113">
    <property type="component" value="Chromosome"/>
</dbReference>
<sequence>MRHDAKACRGRATSEQIRVSLGLLTPQERKAMEEAERKRQMAQAKEAAKGAPLLLEGLE</sequence>
<name>A0AA48KDF4_9BACT</name>
<dbReference type="EMBL" id="AP027081">
    <property type="protein sequence ID" value="BDU76267.1"/>
    <property type="molecule type" value="Genomic_DNA"/>
</dbReference>
<gene>
    <name evidence="1" type="ORF">METESE_12250</name>
</gene>